<gene>
    <name evidence="7" type="primary">pyrF</name>
    <name evidence="9" type="ORF">X929_01830</name>
</gene>
<evidence type="ECO:0000256" key="1">
    <source>
        <dbReference type="ARBA" id="ARBA00004861"/>
    </source>
</evidence>
<dbReference type="EC" id="4.1.1.23" evidence="7"/>
<evidence type="ECO:0000256" key="7">
    <source>
        <dbReference type="HAMAP-Rule" id="MF_01215"/>
    </source>
</evidence>
<dbReference type="AlphaFoldDB" id="A0A2K1P424"/>
<dbReference type="Pfam" id="PF00215">
    <property type="entry name" value="OMPdecase"/>
    <property type="match status" value="1"/>
</dbReference>
<evidence type="ECO:0000256" key="3">
    <source>
        <dbReference type="ARBA" id="ARBA00022793"/>
    </source>
</evidence>
<dbReference type="NCBIfam" id="TIGR02127">
    <property type="entry name" value="pyrF_sub2"/>
    <property type="match status" value="1"/>
</dbReference>
<dbReference type="SUPFAM" id="SSF51366">
    <property type="entry name" value="Ribulose-phoshate binding barrel"/>
    <property type="match status" value="1"/>
</dbReference>
<evidence type="ECO:0000313" key="10">
    <source>
        <dbReference type="Proteomes" id="UP000236434"/>
    </source>
</evidence>
<evidence type="ECO:0000313" key="9">
    <source>
        <dbReference type="EMBL" id="PNR97534.1"/>
    </source>
</evidence>
<dbReference type="GO" id="GO:0044205">
    <property type="term" value="P:'de novo' UMP biosynthetic process"/>
    <property type="evidence" value="ECO:0007669"/>
    <property type="project" value="UniProtKB-UniRule"/>
</dbReference>
<dbReference type="Proteomes" id="UP000236434">
    <property type="component" value="Unassembled WGS sequence"/>
</dbReference>
<organism evidence="9 10">
    <name type="scientific">Petrotoga olearia DSM 13574</name>
    <dbReference type="NCBI Taxonomy" id="1122955"/>
    <lineage>
        <taxon>Bacteria</taxon>
        <taxon>Thermotogati</taxon>
        <taxon>Thermotogota</taxon>
        <taxon>Thermotogae</taxon>
        <taxon>Petrotogales</taxon>
        <taxon>Petrotogaceae</taxon>
        <taxon>Petrotoga</taxon>
    </lineage>
</organism>
<comment type="caution">
    <text evidence="9">The sequence shown here is derived from an EMBL/GenBank/DDBJ whole genome shotgun (WGS) entry which is preliminary data.</text>
</comment>
<comment type="similarity">
    <text evidence="2 7">Belongs to the OMP decarboxylase family. Type 2 subfamily.</text>
</comment>
<feature type="active site" description="Proton donor" evidence="7">
    <location>
        <position position="97"/>
    </location>
</feature>
<evidence type="ECO:0000256" key="2">
    <source>
        <dbReference type="ARBA" id="ARBA00008847"/>
    </source>
</evidence>
<dbReference type="HAMAP" id="MF_01215">
    <property type="entry name" value="OMPdecase_type2"/>
    <property type="match status" value="1"/>
</dbReference>
<dbReference type="RefSeq" id="WP_103066350.1">
    <property type="nucleotide sequence ID" value="NZ_AZRL01000004.1"/>
</dbReference>
<comment type="catalytic activity">
    <reaction evidence="6 7">
        <text>orotidine 5'-phosphate + H(+) = UMP + CO2</text>
        <dbReference type="Rhea" id="RHEA:11596"/>
        <dbReference type="ChEBI" id="CHEBI:15378"/>
        <dbReference type="ChEBI" id="CHEBI:16526"/>
        <dbReference type="ChEBI" id="CHEBI:57538"/>
        <dbReference type="ChEBI" id="CHEBI:57865"/>
        <dbReference type="EC" id="4.1.1.23"/>
    </reaction>
</comment>
<dbReference type="InterPro" id="IPR011995">
    <property type="entry name" value="OMPdecase_type-2"/>
</dbReference>
<evidence type="ECO:0000259" key="8">
    <source>
        <dbReference type="SMART" id="SM00934"/>
    </source>
</evidence>
<dbReference type="InterPro" id="IPR013785">
    <property type="entry name" value="Aldolase_TIM"/>
</dbReference>
<proteinExistence type="inferred from homology"/>
<dbReference type="SMART" id="SM00934">
    <property type="entry name" value="OMPdecase"/>
    <property type="match status" value="1"/>
</dbReference>
<dbReference type="PANTHER" id="PTHR43375">
    <property type="entry name" value="OROTIDINE 5'-PHOSPHATE DECARBOXYLASE"/>
    <property type="match status" value="1"/>
</dbReference>
<dbReference type="InterPro" id="IPR001754">
    <property type="entry name" value="OMPdeCOase_dom"/>
</dbReference>
<dbReference type="OrthoDB" id="9808470at2"/>
<evidence type="ECO:0000256" key="6">
    <source>
        <dbReference type="ARBA" id="ARBA00049157"/>
    </source>
</evidence>
<dbReference type="FunFam" id="3.20.20.70:FF:000246">
    <property type="entry name" value="Orotidine 5'-phosphate decarboxylase"/>
    <property type="match status" value="1"/>
</dbReference>
<dbReference type="EMBL" id="AZRL01000004">
    <property type="protein sequence ID" value="PNR97534.1"/>
    <property type="molecule type" value="Genomic_DNA"/>
</dbReference>
<evidence type="ECO:0000256" key="5">
    <source>
        <dbReference type="ARBA" id="ARBA00023239"/>
    </source>
</evidence>
<evidence type="ECO:0000256" key="4">
    <source>
        <dbReference type="ARBA" id="ARBA00022975"/>
    </source>
</evidence>
<accession>A0A2K1P424</accession>
<reference evidence="9 10" key="1">
    <citation type="submission" date="2013-12" db="EMBL/GenBank/DDBJ databases">
        <title>Comparative genomics of Petrotoga isolates.</title>
        <authorList>
            <person name="Nesbo C.L."/>
            <person name="Charchuk R."/>
            <person name="Chow K."/>
        </authorList>
    </citation>
    <scope>NUCLEOTIDE SEQUENCE [LARGE SCALE GENOMIC DNA]</scope>
    <source>
        <strain evidence="9 10">DSM 13574</strain>
    </source>
</reference>
<dbReference type="PANTHER" id="PTHR43375:SF1">
    <property type="entry name" value="OROTIDINE 5'-PHOSPHATE DECARBOXYLASE"/>
    <property type="match status" value="1"/>
</dbReference>
<keyword evidence="3 7" id="KW-0210">Decarboxylase</keyword>
<dbReference type="GO" id="GO:0006207">
    <property type="term" value="P:'de novo' pyrimidine nucleobase biosynthetic process"/>
    <property type="evidence" value="ECO:0007669"/>
    <property type="project" value="InterPro"/>
</dbReference>
<dbReference type="InterPro" id="IPR011060">
    <property type="entry name" value="RibuloseP-bd_barrel"/>
</dbReference>
<dbReference type="CDD" id="cd04725">
    <property type="entry name" value="OMP_decarboxylase_like"/>
    <property type="match status" value="1"/>
</dbReference>
<dbReference type="GO" id="GO:0004590">
    <property type="term" value="F:orotidine-5'-phosphate decarboxylase activity"/>
    <property type="evidence" value="ECO:0007669"/>
    <property type="project" value="UniProtKB-UniRule"/>
</dbReference>
<dbReference type="UniPathway" id="UPA00070">
    <property type="reaction ID" value="UER00120"/>
</dbReference>
<sequence>MIIDRLFNEVEKNGNVCVGLDTHLDYIPVNLKEKYQDIDEVLFKFNKEIIDKTCDLVPVYKLQIAYYEAYGIKGLLGYKKTIEYLRSIKKITIGDIKRGDISSTAQMYAKAHFEGEFEVDFITLNPYLGFDTLTPYLKYIESGEKGVFVLLRTSNPGAKDIQYLKVSPKDQYLYYIVGDKVDEIGSKYRGSCGYSSIGAVIGGTHVDEAKEIRKRYKNMFFLIPGYGHQGAIGKDVSLYLNKGNGGVINSSRGIITAYKNYEDGGQRFADYARKAVLDMREDIQSERGV</sequence>
<protein>
    <recommendedName>
        <fullName evidence="7">Orotidine 5'-phosphate decarboxylase</fullName>
        <ecNumber evidence="7">4.1.1.23</ecNumber>
    </recommendedName>
    <alternativeName>
        <fullName evidence="7">OMP decarboxylase</fullName>
        <shortName evidence="7">OMPDCase</shortName>
        <shortName evidence="7">OMPdecase</shortName>
    </alternativeName>
</protein>
<feature type="domain" description="Orotidine 5'-phosphate decarboxylase" evidence="8">
    <location>
        <begin position="15"/>
        <end position="267"/>
    </location>
</feature>
<comment type="pathway">
    <text evidence="1 7">Pyrimidine metabolism; UMP biosynthesis via de novo pathway; UMP from orotate: step 2/2.</text>
</comment>
<keyword evidence="5 7" id="KW-0456">Lyase</keyword>
<keyword evidence="4 7" id="KW-0665">Pyrimidine biosynthesis</keyword>
<name>A0A2K1P424_9BACT</name>
<dbReference type="Gene3D" id="3.20.20.70">
    <property type="entry name" value="Aldolase class I"/>
    <property type="match status" value="1"/>
</dbReference>